<sequence>MQGPHILRPQVSQVGGTGVVFPHDSHLTISKATFLAPVRIHCCFSLRLRDSSSNYRFDFLESSAAGAFWWLPRFDLFEGPSGCRHLFAFIIGNEFKIRPGAVGLVLWESFPNKSSVSRSQGNCDSPIVIQLLPSDTRCPIPSIQVDHHAASHRAVLLPRLSWLLFPRQFVV</sequence>
<evidence type="ECO:0000313" key="1">
    <source>
        <dbReference type="EMBL" id="QDT62446.1"/>
    </source>
</evidence>
<name>A0A517T257_9BACT</name>
<gene>
    <name evidence="1" type="ORF">SV7mr_49940</name>
</gene>
<dbReference type="AlphaFoldDB" id="A0A517T257"/>
<accession>A0A517T257</accession>
<dbReference type="Proteomes" id="UP000315003">
    <property type="component" value="Chromosome"/>
</dbReference>
<keyword evidence="2" id="KW-1185">Reference proteome</keyword>
<proteinExistence type="predicted"/>
<dbReference type="EMBL" id="CP036272">
    <property type="protein sequence ID" value="QDT62446.1"/>
    <property type="molecule type" value="Genomic_DNA"/>
</dbReference>
<reference evidence="1 2" key="1">
    <citation type="submission" date="2019-02" db="EMBL/GenBank/DDBJ databases">
        <title>Deep-cultivation of Planctomycetes and their phenomic and genomic characterization uncovers novel biology.</title>
        <authorList>
            <person name="Wiegand S."/>
            <person name="Jogler M."/>
            <person name="Boedeker C."/>
            <person name="Pinto D."/>
            <person name="Vollmers J."/>
            <person name="Rivas-Marin E."/>
            <person name="Kohn T."/>
            <person name="Peeters S.H."/>
            <person name="Heuer A."/>
            <person name="Rast P."/>
            <person name="Oberbeckmann S."/>
            <person name="Bunk B."/>
            <person name="Jeske O."/>
            <person name="Meyerdierks A."/>
            <person name="Storesund J.E."/>
            <person name="Kallscheuer N."/>
            <person name="Luecker S."/>
            <person name="Lage O.M."/>
            <person name="Pohl T."/>
            <person name="Merkel B.J."/>
            <person name="Hornburger P."/>
            <person name="Mueller R.-W."/>
            <person name="Bruemmer F."/>
            <person name="Labrenz M."/>
            <person name="Spormann A.M."/>
            <person name="Op den Camp H."/>
            <person name="Overmann J."/>
            <person name="Amann R."/>
            <person name="Jetten M.S.M."/>
            <person name="Mascher T."/>
            <person name="Medema M.H."/>
            <person name="Devos D.P."/>
            <person name="Kaster A.-K."/>
            <person name="Ovreas L."/>
            <person name="Rohde M."/>
            <person name="Galperin M.Y."/>
            <person name="Jogler C."/>
        </authorList>
    </citation>
    <scope>NUCLEOTIDE SEQUENCE [LARGE SCALE GENOMIC DNA]</scope>
    <source>
        <strain evidence="1 2">SV_7m_r</strain>
    </source>
</reference>
<protein>
    <submittedName>
        <fullName evidence="1">Uncharacterized protein</fullName>
    </submittedName>
</protein>
<evidence type="ECO:0000313" key="2">
    <source>
        <dbReference type="Proteomes" id="UP000315003"/>
    </source>
</evidence>
<organism evidence="1 2">
    <name type="scientific">Stieleria bergensis</name>
    <dbReference type="NCBI Taxonomy" id="2528025"/>
    <lineage>
        <taxon>Bacteria</taxon>
        <taxon>Pseudomonadati</taxon>
        <taxon>Planctomycetota</taxon>
        <taxon>Planctomycetia</taxon>
        <taxon>Pirellulales</taxon>
        <taxon>Pirellulaceae</taxon>
        <taxon>Stieleria</taxon>
    </lineage>
</organism>